<feature type="domain" description="PAC" evidence="16">
    <location>
        <begin position="252"/>
        <end position="306"/>
    </location>
</feature>
<keyword evidence="5" id="KW-0808">Transferase</keyword>
<dbReference type="PROSITE" id="PS50109">
    <property type="entry name" value="HIS_KIN"/>
    <property type="match status" value="1"/>
</dbReference>
<evidence type="ECO:0000256" key="12">
    <source>
        <dbReference type="ARBA" id="ARBA00023136"/>
    </source>
</evidence>
<evidence type="ECO:0000313" key="17">
    <source>
        <dbReference type="EMBL" id="PZW26315.1"/>
    </source>
</evidence>
<evidence type="ECO:0000256" key="6">
    <source>
        <dbReference type="ARBA" id="ARBA00022692"/>
    </source>
</evidence>
<keyword evidence="10 14" id="KW-1133">Transmembrane helix</keyword>
<keyword evidence="8" id="KW-0418">Kinase</keyword>
<evidence type="ECO:0000256" key="10">
    <source>
        <dbReference type="ARBA" id="ARBA00022989"/>
    </source>
</evidence>
<dbReference type="Gene3D" id="1.10.287.130">
    <property type="match status" value="1"/>
</dbReference>
<dbReference type="Pfam" id="PF02518">
    <property type="entry name" value="HATPase_c"/>
    <property type="match status" value="1"/>
</dbReference>
<dbReference type="EC" id="2.7.13.3" evidence="3"/>
<dbReference type="CDD" id="cd00082">
    <property type="entry name" value="HisKA"/>
    <property type="match status" value="1"/>
</dbReference>
<dbReference type="Pfam" id="PF13493">
    <property type="entry name" value="DUF4118"/>
    <property type="match status" value="1"/>
</dbReference>
<dbReference type="RefSeq" id="WP_170142753.1">
    <property type="nucleotide sequence ID" value="NZ_BIFX01000001.1"/>
</dbReference>
<dbReference type="InterPro" id="IPR038318">
    <property type="entry name" value="KdpD_sf"/>
</dbReference>
<dbReference type="GO" id="GO:0005886">
    <property type="term" value="C:plasma membrane"/>
    <property type="evidence" value="ECO:0007669"/>
    <property type="project" value="TreeGrafter"/>
</dbReference>
<dbReference type="InterPro" id="IPR036890">
    <property type="entry name" value="HATPase_C_sf"/>
</dbReference>
<accession>A0A326U3S5</accession>
<protein>
    <recommendedName>
        <fullName evidence="3">histidine kinase</fullName>
        <ecNumber evidence="3">2.7.13.3</ecNumber>
    </recommendedName>
</protein>
<comment type="subcellular location">
    <subcellularLocation>
        <location evidence="2">Membrane</location>
        <topology evidence="2">Multi-pass membrane protein</topology>
    </subcellularLocation>
</comment>
<dbReference type="SMART" id="SM00387">
    <property type="entry name" value="HATPase_c"/>
    <property type="match status" value="1"/>
</dbReference>
<dbReference type="SMART" id="SM00388">
    <property type="entry name" value="HisKA"/>
    <property type="match status" value="1"/>
</dbReference>
<dbReference type="Gene3D" id="3.30.450.20">
    <property type="entry name" value="PAS domain"/>
    <property type="match status" value="1"/>
</dbReference>
<dbReference type="GO" id="GO:0000155">
    <property type="term" value="F:phosphorelay sensor kinase activity"/>
    <property type="evidence" value="ECO:0007669"/>
    <property type="project" value="InterPro"/>
</dbReference>
<proteinExistence type="predicted"/>
<dbReference type="GO" id="GO:0009927">
    <property type="term" value="F:histidine phosphotransfer kinase activity"/>
    <property type="evidence" value="ECO:0007669"/>
    <property type="project" value="TreeGrafter"/>
</dbReference>
<dbReference type="AlphaFoldDB" id="A0A326U3S5"/>
<dbReference type="FunFam" id="3.30.565.10:FF:000006">
    <property type="entry name" value="Sensor histidine kinase WalK"/>
    <property type="match status" value="1"/>
</dbReference>
<dbReference type="Pfam" id="PF00512">
    <property type="entry name" value="HisKA"/>
    <property type="match status" value="1"/>
</dbReference>
<name>A0A326U3S5_THEHA</name>
<dbReference type="Proteomes" id="UP000248806">
    <property type="component" value="Unassembled WGS sequence"/>
</dbReference>
<gene>
    <name evidence="17" type="ORF">EI42_03895</name>
</gene>
<feature type="transmembrane region" description="Helical" evidence="14">
    <location>
        <begin position="55"/>
        <end position="77"/>
    </location>
</feature>
<keyword evidence="18" id="KW-1185">Reference proteome</keyword>
<comment type="catalytic activity">
    <reaction evidence="1">
        <text>ATP + protein L-histidine = ADP + protein N-phospho-L-histidine.</text>
        <dbReference type="EC" id="2.7.13.3"/>
    </reaction>
</comment>
<feature type="transmembrane region" description="Helical" evidence="14">
    <location>
        <begin position="89"/>
        <end position="122"/>
    </location>
</feature>
<feature type="domain" description="Histidine kinase" evidence="15">
    <location>
        <begin position="317"/>
        <end position="542"/>
    </location>
</feature>
<dbReference type="InterPro" id="IPR003594">
    <property type="entry name" value="HATPase_dom"/>
</dbReference>
<dbReference type="InterPro" id="IPR036097">
    <property type="entry name" value="HisK_dim/P_sf"/>
</dbReference>
<feature type="transmembrane region" description="Helical" evidence="14">
    <location>
        <begin position="134"/>
        <end position="154"/>
    </location>
</feature>
<evidence type="ECO:0000256" key="13">
    <source>
        <dbReference type="SAM" id="Coils"/>
    </source>
</evidence>
<evidence type="ECO:0000256" key="3">
    <source>
        <dbReference type="ARBA" id="ARBA00012438"/>
    </source>
</evidence>
<dbReference type="InterPro" id="IPR035965">
    <property type="entry name" value="PAS-like_dom_sf"/>
</dbReference>
<evidence type="ECO:0000256" key="5">
    <source>
        <dbReference type="ARBA" id="ARBA00022679"/>
    </source>
</evidence>
<dbReference type="Gene3D" id="3.30.565.10">
    <property type="entry name" value="Histidine kinase-like ATPase, C-terminal domain"/>
    <property type="match status" value="1"/>
</dbReference>
<keyword evidence="13" id="KW-0175">Coiled coil</keyword>
<dbReference type="PANTHER" id="PTHR43047:SF72">
    <property type="entry name" value="OSMOSENSING HISTIDINE PROTEIN KINASE SLN1"/>
    <property type="match status" value="1"/>
</dbReference>
<feature type="coiled-coil region" evidence="13">
    <location>
        <begin position="290"/>
        <end position="317"/>
    </location>
</feature>
<evidence type="ECO:0000259" key="16">
    <source>
        <dbReference type="PROSITE" id="PS50113"/>
    </source>
</evidence>
<dbReference type="SUPFAM" id="SSF55785">
    <property type="entry name" value="PYP-like sensor domain (PAS domain)"/>
    <property type="match status" value="1"/>
</dbReference>
<evidence type="ECO:0000256" key="14">
    <source>
        <dbReference type="SAM" id="Phobius"/>
    </source>
</evidence>
<evidence type="ECO:0000256" key="7">
    <source>
        <dbReference type="ARBA" id="ARBA00022741"/>
    </source>
</evidence>
<evidence type="ECO:0000256" key="2">
    <source>
        <dbReference type="ARBA" id="ARBA00004141"/>
    </source>
</evidence>
<evidence type="ECO:0000256" key="4">
    <source>
        <dbReference type="ARBA" id="ARBA00022553"/>
    </source>
</evidence>
<organism evidence="17 18">
    <name type="scientific">Thermosporothrix hazakensis</name>
    <dbReference type="NCBI Taxonomy" id="644383"/>
    <lineage>
        <taxon>Bacteria</taxon>
        <taxon>Bacillati</taxon>
        <taxon>Chloroflexota</taxon>
        <taxon>Ktedonobacteria</taxon>
        <taxon>Ktedonobacterales</taxon>
        <taxon>Thermosporotrichaceae</taxon>
        <taxon>Thermosporothrix</taxon>
    </lineage>
</organism>
<dbReference type="InterPro" id="IPR004358">
    <property type="entry name" value="Sig_transdc_His_kin-like_C"/>
</dbReference>
<dbReference type="SUPFAM" id="SSF55874">
    <property type="entry name" value="ATPase domain of HSP90 chaperone/DNA topoisomerase II/histidine kinase"/>
    <property type="match status" value="1"/>
</dbReference>
<dbReference type="InterPro" id="IPR025201">
    <property type="entry name" value="KdpD_TM"/>
</dbReference>
<evidence type="ECO:0000313" key="18">
    <source>
        <dbReference type="Proteomes" id="UP000248806"/>
    </source>
</evidence>
<evidence type="ECO:0000256" key="11">
    <source>
        <dbReference type="ARBA" id="ARBA00023012"/>
    </source>
</evidence>
<evidence type="ECO:0000259" key="15">
    <source>
        <dbReference type="PROSITE" id="PS50109"/>
    </source>
</evidence>
<keyword evidence="11" id="KW-0902">Two-component regulatory system</keyword>
<dbReference type="SUPFAM" id="SSF47384">
    <property type="entry name" value="Homodimeric domain of signal transducing histidine kinase"/>
    <property type="match status" value="1"/>
</dbReference>
<dbReference type="Gene3D" id="1.20.120.620">
    <property type="entry name" value="Backbone structure of the membrane domain of e. Coli histidine kinase receptor kdpd"/>
    <property type="match status" value="1"/>
</dbReference>
<dbReference type="InterPro" id="IPR005467">
    <property type="entry name" value="His_kinase_dom"/>
</dbReference>
<dbReference type="InterPro" id="IPR003661">
    <property type="entry name" value="HisK_dim/P_dom"/>
</dbReference>
<keyword evidence="12 14" id="KW-0472">Membrane</keyword>
<dbReference type="PANTHER" id="PTHR43047">
    <property type="entry name" value="TWO-COMPONENT HISTIDINE PROTEIN KINASE"/>
    <property type="match status" value="1"/>
</dbReference>
<sequence length="547" mass="61278">MAIEGQSNEAAHDYFTRRNVITRQRRKIASMPARVLSWFSLHTFAPVWVPRYLRGPLACYFVPVVLLAGLALLLLLLQTLPGAFFPSLPFTLLVVFVALNWGAGPGLITTVLGALLLFVMLTPSTNTLPIEPRGVMGSFLFVLIGACVSILASTKESERRTAEMLRDSLLSERALLNTVIDAIPDALMIFDAEKKLVLLNRAARTMFPSLQIEAKRYSDDLIQPYHIVSPESQKLTADELAIGRAFKGETVVEQPVRWIDVDGNERDMAFSAAPFYVYNPHRKLEGVVGLAHDITELKRSEKEIRRTQQRMEEFLGIAGHELRTPLTTVKASVQLAQRVLRKRGEKPGSGQTNPLDLLDRAERQVAVLNRLVGDLLDVSRIQANKLKVVLEEHDLLPIVQQKVEEQQQGTRRREIRLRLPEGVETVPVRIDPTRIGQVLTNYLSNACKFSGAEVPVTVEVQLEQDQVIVLVHDQGPGLTPEEQEQIWERFYQAERVQDGSSLGLGLGLHIAGKIIEYHNGRVGVDSVPGKGSTFWFSLPLYQKWRTK</sequence>
<dbReference type="PROSITE" id="PS50113">
    <property type="entry name" value="PAC"/>
    <property type="match status" value="1"/>
</dbReference>
<dbReference type="Pfam" id="PF08448">
    <property type="entry name" value="PAS_4"/>
    <property type="match status" value="1"/>
</dbReference>
<keyword evidence="4" id="KW-0597">Phosphoprotein</keyword>
<dbReference type="PRINTS" id="PR00344">
    <property type="entry name" value="BCTRLSENSOR"/>
</dbReference>
<dbReference type="InterPro" id="IPR000700">
    <property type="entry name" value="PAS-assoc_C"/>
</dbReference>
<reference evidence="17 18" key="1">
    <citation type="submission" date="2018-06" db="EMBL/GenBank/DDBJ databases">
        <title>Genomic Encyclopedia of Archaeal and Bacterial Type Strains, Phase II (KMG-II): from individual species to whole genera.</title>
        <authorList>
            <person name="Goeker M."/>
        </authorList>
    </citation>
    <scope>NUCLEOTIDE SEQUENCE [LARGE SCALE GENOMIC DNA]</scope>
    <source>
        <strain evidence="17 18">ATCC BAA-1881</strain>
    </source>
</reference>
<dbReference type="EMBL" id="QKUF01000015">
    <property type="protein sequence ID" value="PZW26315.1"/>
    <property type="molecule type" value="Genomic_DNA"/>
</dbReference>
<keyword evidence="6 14" id="KW-0812">Transmembrane</keyword>
<comment type="caution">
    <text evidence="17">The sequence shown here is derived from an EMBL/GenBank/DDBJ whole genome shotgun (WGS) entry which is preliminary data.</text>
</comment>
<dbReference type="CDD" id="cd00075">
    <property type="entry name" value="HATPase"/>
    <property type="match status" value="1"/>
</dbReference>
<keyword evidence="7" id="KW-0547">Nucleotide-binding</keyword>
<dbReference type="InterPro" id="IPR013656">
    <property type="entry name" value="PAS_4"/>
</dbReference>
<evidence type="ECO:0000256" key="9">
    <source>
        <dbReference type="ARBA" id="ARBA00022840"/>
    </source>
</evidence>
<evidence type="ECO:0000256" key="1">
    <source>
        <dbReference type="ARBA" id="ARBA00000085"/>
    </source>
</evidence>
<dbReference type="GO" id="GO:0005524">
    <property type="term" value="F:ATP binding"/>
    <property type="evidence" value="ECO:0007669"/>
    <property type="project" value="UniProtKB-KW"/>
</dbReference>
<evidence type="ECO:0000256" key="8">
    <source>
        <dbReference type="ARBA" id="ARBA00022777"/>
    </source>
</evidence>
<keyword evidence="9" id="KW-0067">ATP-binding</keyword>